<protein>
    <recommendedName>
        <fullName evidence="4">Phage tail assembly protein</fullName>
    </recommendedName>
</protein>
<name>A0A8E1S065_9GAMM</name>
<dbReference type="AlphaFoldDB" id="A0A8E1S065"/>
<evidence type="ECO:0000256" key="1">
    <source>
        <dbReference type="SAM" id="MobiDB-lite"/>
    </source>
</evidence>
<evidence type="ECO:0000313" key="2">
    <source>
        <dbReference type="EMBL" id="KTS68481.1"/>
    </source>
</evidence>
<dbReference type="RefSeq" id="WP_058776298.1">
    <property type="nucleotide sequence ID" value="NZ_LDSD01000011.1"/>
</dbReference>
<gene>
    <name evidence="2" type="ORF">SA3R_07205</name>
</gene>
<reference evidence="2 3" key="1">
    <citation type="journal article" date="2016" name="Front. Microbiol.">
        <title>Genomic Resource of Rice Seed Associated Bacteria.</title>
        <authorList>
            <person name="Midha S."/>
            <person name="Bansal K."/>
            <person name="Sharma S."/>
            <person name="Kumar N."/>
            <person name="Patil P.P."/>
            <person name="Chaudhry V."/>
            <person name="Patil P.B."/>
        </authorList>
    </citation>
    <scope>NUCLEOTIDE SEQUENCE [LARGE SCALE GENOMIC DNA]</scope>
    <source>
        <strain evidence="2 3">SA3</strain>
    </source>
</reference>
<evidence type="ECO:0000313" key="3">
    <source>
        <dbReference type="Proteomes" id="UP000071979"/>
    </source>
</evidence>
<evidence type="ECO:0008006" key="4">
    <source>
        <dbReference type="Google" id="ProtNLM"/>
    </source>
</evidence>
<proteinExistence type="predicted"/>
<organism evidence="2 3">
    <name type="scientific">Pantoea dispersa</name>
    <dbReference type="NCBI Taxonomy" id="59814"/>
    <lineage>
        <taxon>Bacteria</taxon>
        <taxon>Pseudomonadati</taxon>
        <taxon>Pseudomonadota</taxon>
        <taxon>Gammaproteobacteria</taxon>
        <taxon>Enterobacterales</taxon>
        <taxon>Erwiniaceae</taxon>
        <taxon>Pantoea</taxon>
    </lineage>
</organism>
<feature type="region of interest" description="Disordered" evidence="1">
    <location>
        <begin position="1"/>
        <end position="21"/>
    </location>
</feature>
<comment type="caution">
    <text evidence="2">The sequence shown here is derived from an EMBL/GenBank/DDBJ whole genome shotgun (WGS) entry which is preliminary data.</text>
</comment>
<accession>A0A8E1S065</accession>
<sequence length="123" mass="13196">MVQVRVHETPSAVAESPVKSDQVRDASGRVITLRELDPVQESRLTVAVGPEMAINVMYMNMYAFPAAAVADIDGEEYPLPQNPKQIEGMLAILGKSGLKAISASLRARAKDEDDEATATAAKN</sequence>
<dbReference type="Proteomes" id="UP000071979">
    <property type="component" value="Unassembled WGS sequence"/>
</dbReference>
<dbReference type="EMBL" id="LDSE01000011">
    <property type="protein sequence ID" value="KTS68481.1"/>
    <property type="molecule type" value="Genomic_DNA"/>
</dbReference>